<organism evidence="2 3">
    <name type="scientific">Triangularia verruculosa</name>
    <dbReference type="NCBI Taxonomy" id="2587418"/>
    <lineage>
        <taxon>Eukaryota</taxon>
        <taxon>Fungi</taxon>
        <taxon>Dikarya</taxon>
        <taxon>Ascomycota</taxon>
        <taxon>Pezizomycotina</taxon>
        <taxon>Sordariomycetes</taxon>
        <taxon>Sordariomycetidae</taxon>
        <taxon>Sordariales</taxon>
        <taxon>Podosporaceae</taxon>
        <taxon>Triangularia</taxon>
    </lineage>
</organism>
<keyword evidence="3" id="KW-1185">Reference proteome</keyword>
<reference evidence="2" key="2">
    <citation type="submission" date="2023-05" db="EMBL/GenBank/DDBJ databases">
        <authorList>
            <consortium name="Lawrence Berkeley National Laboratory"/>
            <person name="Steindorff A."/>
            <person name="Hensen N."/>
            <person name="Bonometti L."/>
            <person name="Westerberg I."/>
            <person name="Brannstrom I.O."/>
            <person name="Guillou S."/>
            <person name="Cros-Aarteil S."/>
            <person name="Calhoun S."/>
            <person name="Haridas S."/>
            <person name="Kuo A."/>
            <person name="Mondo S."/>
            <person name="Pangilinan J."/>
            <person name="Riley R."/>
            <person name="Labutti K."/>
            <person name="Andreopoulos B."/>
            <person name="Lipzen A."/>
            <person name="Chen C."/>
            <person name="Yanf M."/>
            <person name="Daum C."/>
            <person name="Ng V."/>
            <person name="Clum A."/>
            <person name="Ohm R."/>
            <person name="Martin F."/>
            <person name="Silar P."/>
            <person name="Natvig D."/>
            <person name="Lalanne C."/>
            <person name="Gautier V."/>
            <person name="Ament-Velasquez S.L."/>
            <person name="Kruys A."/>
            <person name="Hutchinson M.I."/>
            <person name="Powell A.J."/>
            <person name="Barry K."/>
            <person name="Miller A.N."/>
            <person name="Grigoriev I.V."/>
            <person name="Debuchy R."/>
            <person name="Gladieux P."/>
            <person name="Thoren M.H."/>
            <person name="Johannesson H."/>
        </authorList>
    </citation>
    <scope>NUCLEOTIDE SEQUENCE</scope>
    <source>
        <strain evidence="2">CBS 315.58</strain>
    </source>
</reference>
<name>A0AAN7AXJ8_9PEZI</name>
<accession>A0AAN7AXJ8</accession>
<dbReference type="AlphaFoldDB" id="A0AAN7AXJ8"/>
<proteinExistence type="predicted"/>
<gene>
    <name evidence="2" type="ORF">QBC40DRAFT_293983</name>
</gene>
<evidence type="ECO:0000256" key="1">
    <source>
        <dbReference type="SAM" id="MobiDB-lite"/>
    </source>
</evidence>
<evidence type="ECO:0000313" key="3">
    <source>
        <dbReference type="Proteomes" id="UP001303160"/>
    </source>
</evidence>
<feature type="compositionally biased region" description="Polar residues" evidence="1">
    <location>
        <begin position="1"/>
        <end position="13"/>
    </location>
</feature>
<reference evidence="2" key="1">
    <citation type="journal article" date="2023" name="Mol. Phylogenet. Evol.">
        <title>Genome-scale phylogeny and comparative genomics of the fungal order Sordariales.</title>
        <authorList>
            <person name="Hensen N."/>
            <person name="Bonometti L."/>
            <person name="Westerberg I."/>
            <person name="Brannstrom I.O."/>
            <person name="Guillou S."/>
            <person name="Cros-Aarteil S."/>
            <person name="Calhoun S."/>
            <person name="Haridas S."/>
            <person name="Kuo A."/>
            <person name="Mondo S."/>
            <person name="Pangilinan J."/>
            <person name="Riley R."/>
            <person name="LaButti K."/>
            <person name="Andreopoulos B."/>
            <person name="Lipzen A."/>
            <person name="Chen C."/>
            <person name="Yan M."/>
            <person name="Daum C."/>
            <person name="Ng V."/>
            <person name="Clum A."/>
            <person name="Steindorff A."/>
            <person name="Ohm R.A."/>
            <person name="Martin F."/>
            <person name="Silar P."/>
            <person name="Natvig D.O."/>
            <person name="Lalanne C."/>
            <person name="Gautier V."/>
            <person name="Ament-Velasquez S.L."/>
            <person name="Kruys A."/>
            <person name="Hutchinson M.I."/>
            <person name="Powell A.J."/>
            <person name="Barry K."/>
            <person name="Miller A.N."/>
            <person name="Grigoriev I.V."/>
            <person name="Debuchy R."/>
            <person name="Gladieux P."/>
            <person name="Hiltunen Thoren M."/>
            <person name="Johannesson H."/>
        </authorList>
    </citation>
    <scope>NUCLEOTIDE SEQUENCE</scope>
    <source>
        <strain evidence="2">CBS 315.58</strain>
    </source>
</reference>
<protein>
    <submittedName>
        <fullName evidence="2">Uncharacterized protein</fullName>
    </submittedName>
</protein>
<comment type="caution">
    <text evidence="2">The sequence shown here is derived from an EMBL/GenBank/DDBJ whole genome shotgun (WGS) entry which is preliminary data.</text>
</comment>
<dbReference type="Proteomes" id="UP001303160">
    <property type="component" value="Unassembled WGS sequence"/>
</dbReference>
<dbReference type="EMBL" id="MU863890">
    <property type="protein sequence ID" value="KAK4203318.1"/>
    <property type="molecule type" value="Genomic_DNA"/>
</dbReference>
<evidence type="ECO:0000313" key="2">
    <source>
        <dbReference type="EMBL" id="KAK4203318.1"/>
    </source>
</evidence>
<sequence length="234" mass="26726">MANGTDNETTHNSVEAEEDGDPQRTRAALSRPPLPFGSCLRLACASLMFLISKNQNQNHELLRLYLDKCCYFEDLEYFLGPHEDEFERIHNAFRECQCPLDQESVDKAAAVGKQIKDLFSSVVQETPMMSSYETQIIAVYVFLMVLKMLVFSSSKSSHRIALVRDVHKHMEASTAQLSVLLCRFKPAEMQRFLDHGVLKEELSTLAFSTKFMLSSLRDEIEPAYRILQAFDRST</sequence>
<feature type="region of interest" description="Disordered" evidence="1">
    <location>
        <begin position="1"/>
        <end position="30"/>
    </location>
</feature>